<feature type="compositionally biased region" description="Gly residues" evidence="1">
    <location>
        <begin position="49"/>
        <end position="70"/>
    </location>
</feature>
<feature type="transmembrane region" description="Helical" evidence="2">
    <location>
        <begin position="111"/>
        <end position="132"/>
    </location>
</feature>
<accession>A0AAE0L9A3</accession>
<evidence type="ECO:0000256" key="2">
    <source>
        <dbReference type="SAM" id="Phobius"/>
    </source>
</evidence>
<sequence length="270" mass="29123">MQPENDEHKHTKAGDRRRFLKKGGKAAIFGATTFANLLANRASASGNGSGIGGGGEGGGDNNGNLPGGSGEWMLRRIDEGDDARKPKDSRAIIVRDEECLRIRILPAGWNAEAFTSVFFGGMWNMASLAAALSFTDGFGIFGLLFATPFLGLGAIIIQGISYSVTAEARLEIGQTRYRAQEKQKYSPNDSYHEGYTRDLKVKVAEPKVIGDNRVGTPREVKQDQPYYLMISDASGPTIIPLANLSGEEAKQVAEKIQAYVESMSDLSLIS</sequence>
<keyword evidence="2" id="KW-0812">Transmembrane</keyword>
<keyword evidence="2" id="KW-1133">Transmembrane helix</keyword>
<organism evidence="3 4">
    <name type="scientific">Cymbomonas tetramitiformis</name>
    <dbReference type="NCBI Taxonomy" id="36881"/>
    <lineage>
        <taxon>Eukaryota</taxon>
        <taxon>Viridiplantae</taxon>
        <taxon>Chlorophyta</taxon>
        <taxon>Pyramimonadophyceae</taxon>
        <taxon>Pyramimonadales</taxon>
        <taxon>Pyramimonadaceae</taxon>
        <taxon>Cymbomonas</taxon>
    </lineage>
</organism>
<proteinExistence type="predicted"/>
<feature type="transmembrane region" description="Helical" evidence="2">
    <location>
        <begin position="138"/>
        <end position="160"/>
    </location>
</feature>
<gene>
    <name evidence="3" type="ORF">CYMTET_15172</name>
</gene>
<dbReference type="PROSITE" id="PS51318">
    <property type="entry name" value="TAT"/>
    <property type="match status" value="1"/>
</dbReference>
<reference evidence="3 4" key="1">
    <citation type="journal article" date="2015" name="Genome Biol. Evol.">
        <title>Comparative Genomics of a Bacterivorous Green Alga Reveals Evolutionary Causalities and Consequences of Phago-Mixotrophic Mode of Nutrition.</title>
        <authorList>
            <person name="Burns J.A."/>
            <person name="Paasch A."/>
            <person name="Narechania A."/>
            <person name="Kim E."/>
        </authorList>
    </citation>
    <scope>NUCLEOTIDE SEQUENCE [LARGE SCALE GENOMIC DNA]</scope>
    <source>
        <strain evidence="3 4">PLY_AMNH</strain>
    </source>
</reference>
<feature type="region of interest" description="Disordered" evidence="1">
    <location>
        <begin position="49"/>
        <end position="71"/>
    </location>
</feature>
<dbReference type="Proteomes" id="UP001190700">
    <property type="component" value="Unassembled WGS sequence"/>
</dbReference>
<comment type="caution">
    <text evidence="3">The sequence shown here is derived from an EMBL/GenBank/DDBJ whole genome shotgun (WGS) entry which is preliminary data.</text>
</comment>
<dbReference type="EMBL" id="LGRX02006388">
    <property type="protein sequence ID" value="KAK3276783.1"/>
    <property type="molecule type" value="Genomic_DNA"/>
</dbReference>
<evidence type="ECO:0000256" key="1">
    <source>
        <dbReference type="SAM" id="MobiDB-lite"/>
    </source>
</evidence>
<keyword evidence="2" id="KW-0472">Membrane</keyword>
<protein>
    <submittedName>
        <fullName evidence="3">Uncharacterized protein</fullName>
    </submittedName>
</protein>
<dbReference type="AlphaFoldDB" id="A0AAE0L9A3"/>
<evidence type="ECO:0000313" key="4">
    <source>
        <dbReference type="Proteomes" id="UP001190700"/>
    </source>
</evidence>
<keyword evidence="4" id="KW-1185">Reference proteome</keyword>
<evidence type="ECO:0000313" key="3">
    <source>
        <dbReference type="EMBL" id="KAK3276783.1"/>
    </source>
</evidence>
<dbReference type="InterPro" id="IPR006311">
    <property type="entry name" value="TAT_signal"/>
</dbReference>
<name>A0AAE0L9A3_9CHLO</name>